<dbReference type="EMBL" id="BT141685">
    <property type="protein sequence ID" value="AFK41479.1"/>
    <property type="molecule type" value="mRNA"/>
</dbReference>
<protein>
    <submittedName>
        <fullName evidence="1">Uncharacterized protein</fullName>
    </submittedName>
</protein>
<dbReference type="AlphaFoldDB" id="I3SMI7"/>
<name>I3SMI7_MEDTR</name>
<accession>I3SMI7</accession>
<evidence type="ECO:0000313" key="1">
    <source>
        <dbReference type="EMBL" id="AFK41479.1"/>
    </source>
</evidence>
<proteinExistence type="evidence at transcript level"/>
<reference evidence="1" key="1">
    <citation type="submission" date="2012-05" db="EMBL/GenBank/DDBJ databases">
        <authorList>
            <person name="Krishnakumar V."/>
            <person name="Cheung F."/>
            <person name="Xiao Y."/>
            <person name="Chan A."/>
            <person name="Moskal W.A."/>
            <person name="Town C.D."/>
        </authorList>
    </citation>
    <scope>NUCLEOTIDE SEQUENCE</scope>
</reference>
<organism evidence="1">
    <name type="scientific">Medicago truncatula</name>
    <name type="common">Barrel medic</name>
    <name type="synonym">Medicago tribuloides</name>
    <dbReference type="NCBI Taxonomy" id="3880"/>
    <lineage>
        <taxon>Eukaryota</taxon>
        <taxon>Viridiplantae</taxon>
        <taxon>Streptophyta</taxon>
        <taxon>Embryophyta</taxon>
        <taxon>Tracheophyta</taxon>
        <taxon>Spermatophyta</taxon>
        <taxon>Magnoliopsida</taxon>
        <taxon>eudicotyledons</taxon>
        <taxon>Gunneridae</taxon>
        <taxon>Pentapetalae</taxon>
        <taxon>rosids</taxon>
        <taxon>fabids</taxon>
        <taxon>Fabales</taxon>
        <taxon>Fabaceae</taxon>
        <taxon>Papilionoideae</taxon>
        <taxon>50 kb inversion clade</taxon>
        <taxon>NPAAA clade</taxon>
        <taxon>Hologalegina</taxon>
        <taxon>IRL clade</taxon>
        <taxon>Trifolieae</taxon>
        <taxon>Medicago</taxon>
    </lineage>
</organism>
<sequence>MVLEQCFTVSHIFIIIAMTKEVAWLKVKHLQLSLFFQWEALIALHGQITGQQLQLMAVRPHSLSIPF</sequence>